<gene>
    <name evidence="1" type="ORF">M408DRAFT_18821</name>
</gene>
<dbReference type="Proteomes" id="UP000054097">
    <property type="component" value="Unassembled WGS sequence"/>
</dbReference>
<evidence type="ECO:0000313" key="2">
    <source>
        <dbReference type="Proteomes" id="UP000054097"/>
    </source>
</evidence>
<reference evidence="1 2" key="1">
    <citation type="submission" date="2014-04" db="EMBL/GenBank/DDBJ databases">
        <authorList>
            <consortium name="DOE Joint Genome Institute"/>
            <person name="Kuo A."/>
            <person name="Zuccaro A."/>
            <person name="Kohler A."/>
            <person name="Nagy L.G."/>
            <person name="Floudas D."/>
            <person name="Copeland A."/>
            <person name="Barry K.W."/>
            <person name="Cichocki N."/>
            <person name="Veneault-Fourrey C."/>
            <person name="LaButti K."/>
            <person name="Lindquist E.A."/>
            <person name="Lipzen A."/>
            <person name="Lundell T."/>
            <person name="Morin E."/>
            <person name="Murat C."/>
            <person name="Sun H."/>
            <person name="Tunlid A."/>
            <person name="Henrissat B."/>
            <person name="Grigoriev I.V."/>
            <person name="Hibbett D.S."/>
            <person name="Martin F."/>
            <person name="Nordberg H.P."/>
            <person name="Cantor M.N."/>
            <person name="Hua S.X."/>
        </authorList>
    </citation>
    <scope>NUCLEOTIDE SEQUENCE [LARGE SCALE GENOMIC DNA]</scope>
    <source>
        <strain evidence="1 2">MAFF 305830</strain>
    </source>
</reference>
<keyword evidence="2" id="KW-1185">Reference proteome</keyword>
<dbReference type="HOGENOM" id="CLU_1897487_0_0_1"/>
<dbReference type="AlphaFoldDB" id="A0A0C3BQU2"/>
<name>A0A0C3BQU2_SERVB</name>
<protein>
    <submittedName>
        <fullName evidence="1">Uncharacterized protein</fullName>
    </submittedName>
</protein>
<organism evidence="1 2">
    <name type="scientific">Serendipita vermifera MAFF 305830</name>
    <dbReference type="NCBI Taxonomy" id="933852"/>
    <lineage>
        <taxon>Eukaryota</taxon>
        <taxon>Fungi</taxon>
        <taxon>Dikarya</taxon>
        <taxon>Basidiomycota</taxon>
        <taxon>Agaricomycotina</taxon>
        <taxon>Agaricomycetes</taxon>
        <taxon>Sebacinales</taxon>
        <taxon>Serendipitaceae</taxon>
        <taxon>Serendipita</taxon>
    </lineage>
</organism>
<proteinExistence type="predicted"/>
<accession>A0A0C3BQU2</accession>
<sequence length="134" mass="15662">MRVPSRQQIRAGFKVLGFVGVPIWFITSRSRKTYSEHKERKYALETATAFVNAQENGTLPTRLSRGDFKRLRNIEALLARKHVELQEEIETGKRRPLSFDEHLRGAIRAFQVRLQDAREKREKRQATANRENVT</sequence>
<evidence type="ECO:0000313" key="1">
    <source>
        <dbReference type="EMBL" id="KIM33821.1"/>
    </source>
</evidence>
<dbReference type="EMBL" id="KN824277">
    <property type="protein sequence ID" value="KIM33821.1"/>
    <property type="molecule type" value="Genomic_DNA"/>
</dbReference>
<reference evidence="2" key="2">
    <citation type="submission" date="2015-01" db="EMBL/GenBank/DDBJ databases">
        <title>Evolutionary Origins and Diversification of the Mycorrhizal Mutualists.</title>
        <authorList>
            <consortium name="DOE Joint Genome Institute"/>
            <consortium name="Mycorrhizal Genomics Consortium"/>
            <person name="Kohler A."/>
            <person name="Kuo A."/>
            <person name="Nagy L.G."/>
            <person name="Floudas D."/>
            <person name="Copeland A."/>
            <person name="Barry K.W."/>
            <person name="Cichocki N."/>
            <person name="Veneault-Fourrey C."/>
            <person name="LaButti K."/>
            <person name="Lindquist E.A."/>
            <person name="Lipzen A."/>
            <person name="Lundell T."/>
            <person name="Morin E."/>
            <person name="Murat C."/>
            <person name="Riley R."/>
            <person name="Ohm R."/>
            <person name="Sun H."/>
            <person name="Tunlid A."/>
            <person name="Henrissat B."/>
            <person name="Grigoriev I.V."/>
            <person name="Hibbett D.S."/>
            <person name="Martin F."/>
        </authorList>
    </citation>
    <scope>NUCLEOTIDE SEQUENCE [LARGE SCALE GENOMIC DNA]</scope>
    <source>
        <strain evidence="2">MAFF 305830</strain>
    </source>
</reference>